<dbReference type="Gene3D" id="3.50.30.50">
    <property type="entry name" value="Putative cyclase"/>
    <property type="match status" value="1"/>
</dbReference>
<dbReference type="PANTHER" id="PTHR31118">
    <property type="entry name" value="CYCLASE-LIKE PROTEIN 2"/>
    <property type="match status" value="1"/>
</dbReference>
<dbReference type="RefSeq" id="WP_019618533.1">
    <property type="nucleotide sequence ID" value="NZ_JBHUNE010000006.1"/>
</dbReference>
<proteinExistence type="predicted"/>
<keyword evidence="1" id="KW-0378">Hydrolase</keyword>
<keyword evidence="2" id="KW-1185">Reference proteome</keyword>
<name>A0ABW5UZ74_9MICO</name>
<sequence length="259" mass="27848">MALLPDLVAALANGSVRIVDLTNRLESSTPTLRLPDPFANLIDFSLETVSEYNEPGPFWKHANIHTGEHIGTHIDAPVHWISGREGHDVSQLPPARLVGPAVVLDFSAEAAADADFLIDVEHVERWEAEHGAFESNTWLLLRTGWDQYADSQEAFLNADETGSHTPGCTAELAAWLAARDEISGVGVETVGIDWGRGAELDPPFPMHYHLLGADKYGITSLQRLAELPARGAVLIVAPLPIVGGTGSPTRVFALVEASA</sequence>
<gene>
    <name evidence="1" type="ORF">ACFSW7_06785</name>
</gene>
<protein>
    <submittedName>
        <fullName evidence="1">Cyclase family protein</fullName>
        <ecNumber evidence="1">3.5.-.-</ecNumber>
    </submittedName>
</protein>
<dbReference type="GO" id="GO:0016787">
    <property type="term" value="F:hydrolase activity"/>
    <property type="evidence" value="ECO:0007669"/>
    <property type="project" value="UniProtKB-KW"/>
</dbReference>
<dbReference type="Pfam" id="PF04199">
    <property type="entry name" value="Cyclase"/>
    <property type="match status" value="1"/>
</dbReference>
<dbReference type="SUPFAM" id="SSF102198">
    <property type="entry name" value="Putative cyclase"/>
    <property type="match status" value="1"/>
</dbReference>
<comment type="caution">
    <text evidence="1">The sequence shown here is derived from an EMBL/GenBank/DDBJ whole genome shotgun (WGS) entry which is preliminary data.</text>
</comment>
<dbReference type="PANTHER" id="PTHR31118:SF12">
    <property type="entry name" value="CYCLASE-LIKE PROTEIN 2"/>
    <property type="match status" value="1"/>
</dbReference>
<organism evidence="1 2">
    <name type="scientific">Gulosibacter faecalis</name>
    <dbReference type="NCBI Taxonomy" id="272240"/>
    <lineage>
        <taxon>Bacteria</taxon>
        <taxon>Bacillati</taxon>
        <taxon>Actinomycetota</taxon>
        <taxon>Actinomycetes</taxon>
        <taxon>Micrococcales</taxon>
        <taxon>Microbacteriaceae</taxon>
        <taxon>Gulosibacter</taxon>
    </lineage>
</organism>
<evidence type="ECO:0000313" key="1">
    <source>
        <dbReference type="EMBL" id="MFD2758079.1"/>
    </source>
</evidence>
<dbReference type="InterPro" id="IPR037175">
    <property type="entry name" value="KFase_sf"/>
</dbReference>
<reference evidence="2" key="1">
    <citation type="journal article" date="2019" name="Int. J. Syst. Evol. Microbiol.">
        <title>The Global Catalogue of Microorganisms (GCM) 10K type strain sequencing project: providing services to taxonomists for standard genome sequencing and annotation.</title>
        <authorList>
            <consortium name="The Broad Institute Genomics Platform"/>
            <consortium name="The Broad Institute Genome Sequencing Center for Infectious Disease"/>
            <person name="Wu L."/>
            <person name="Ma J."/>
        </authorList>
    </citation>
    <scope>NUCLEOTIDE SEQUENCE [LARGE SCALE GENOMIC DNA]</scope>
    <source>
        <strain evidence="2">TISTR 1514</strain>
    </source>
</reference>
<dbReference type="Proteomes" id="UP001597492">
    <property type="component" value="Unassembled WGS sequence"/>
</dbReference>
<dbReference type="EMBL" id="JBHUNE010000006">
    <property type="protein sequence ID" value="MFD2758079.1"/>
    <property type="molecule type" value="Genomic_DNA"/>
</dbReference>
<dbReference type="InterPro" id="IPR007325">
    <property type="entry name" value="KFase/CYL"/>
</dbReference>
<accession>A0ABW5UZ74</accession>
<evidence type="ECO:0000313" key="2">
    <source>
        <dbReference type="Proteomes" id="UP001597492"/>
    </source>
</evidence>
<dbReference type="EC" id="3.5.-.-" evidence="1"/>